<reference evidence="3 4" key="1">
    <citation type="submission" date="2020-08" db="EMBL/GenBank/DDBJ databases">
        <title>Genomic Encyclopedia of Type Strains, Phase IV (KMG-IV): sequencing the most valuable type-strain genomes for metagenomic binning, comparative biology and taxonomic classification.</title>
        <authorList>
            <person name="Goeker M."/>
        </authorList>
    </citation>
    <scope>NUCLEOTIDE SEQUENCE [LARGE SCALE GENOMIC DNA]</scope>
    <source>
        <strain evidence="3 4">DSM 25079</strain>
    </source>
</reference>
<keyword evidence="4" id="KW-1185">Reference proteome</keyword>
<feature type="transmembrane region" description="Helical" evidence="2">
    <location>
        <begin position="279"/>
        <end position="299"/>
    </location>
</feature>
<proteinExistence type="inferred from homology"/>
<protein>
    <submittedName>
        <fullName evidence="3">Na+/melibiose symporter-like transporter</fullName>
    </submittedName>
</protein>
<evidence type="ECO:0000256" key="2">
    <source>
        <dbReference type="SAM" id="Phobius"/>
    </source>
</evidence>
<dbReference type="GO" id="GO:0008643">
    <property type="term" value="P:carbohydrate transport"/>
    <property type="evidence" value="ECO:0007669"/>
    <property type="project" value="InterPro"/>
</dbReference>
<feature type="transmembrane region" description="Helical" evidence="2">
    <location>
        <begin position="195"/>
        <end position="214"/>
    </location>
</feature>
<comment type="similarity">
    <text evidence="1">Belongs to the sodium:galactoside symporter (TC 2.A.2) family.</text>
</comment>
<dbReference type="InterPro" id="IPR039672">
    <property type="entry name" value="MFS_2"/>
</dbReference>
<gene>
    <name evidence="3" type="ORF">FHS49_000693</name>
</gene>
<keyword evidence="2" id="KW-1133">Transmembrane helix</keyword>
<name>A0A7W9AFR6_9SPHN</name>
<evidence type="ECO:0000313" key="3">
    <source>
        <dbReference type="EMBL" id="MBB5684702.1"/>
    </source>
</evidence>
<dbReference type="PANTHER" id="PTHR11328:SF24">
    <property type="entry name" value="MAJOR FACILITATOR SUPERFAMILY (MFS) PROFILE DOMAIN-CONTAINING PROTEIN"/>
    <property type="match status" value="1"/>
</dbReference>
<evidence type="ECO:0000313" key="4">
    <source>
        <dbReference type="Proteomes" id="UP000549617"/>
    </source>
</evidence>
<keyword evidence="2" id="KW-0812">Transmembrane</keyword>
<organism evidence="3 4">
    <name type="scientific">Sphingobium boeckii</name>
    <dbReference type="NCBI Taxonomy" id="1082345"/>
    <lineage>
        <taxon>Bacteria</taxon>
        <taxon>Pseudomonadati</taxon>
        <taxon>Pseudomonadota</taxon>
        <taxon>Alphaproteobacteria</taxon>
        <taxon>Sphingomonadales</taxon>
        <taxon>Sphingomonadaceae</taxon>
        <taxon>Sphingobium</taxon>
    </lineage>
</organism>
<feature type="transmembrane region" description="Helical" evidence="2">
    <location>
        <begin position="28"/>
        <end position="51"/>
    </location>
</feature>
<sequence>MATVFPSAFFRSGSTPQTDPARLSGWRLAAFSSIAVPVAAAGLPLGVYLPAVYAQEYGLSLATIGLIFLVGRLWDAVLDPFMGALSDRTRSRFGRRRPWIAGGGIVFAISSLFLFFPQGQVTATSLAIVLFFFYLGWTAIQIPFLAWSGEISGRYHERTRVATYQTVITAIALLTALILPTLADQLRPGDGKLKLALMGGLVAVSILPALFLTLRAFPEQPAPVSVGARQPIGVIIRTVLGDPLLLRVLGSDFAVTLGQTIRGALIVFVVTFYMGRPEWAGGLFLFQFVFGILAGPIWMKIGLRLGKHQTAVAGELVQVAVNLGLLIVTPDSFGLLLGLTLAQGLAQGSGNLMLRSIVADVADKHRLETGDDRAGLYFSVFSLAGKAATAVAIGIALPLVGWIGFDPKVQNTPAALNGLLYVFALGPAIAHAFSAWLIHGFPLDEARHSEIRRALDERERALVPAE</sequence>
<accession>A0A7W9AFR6</accession>
<feature type="transmembrane region" description="Helical" evidence="2">
    <location>
        <begin position="57"/>
        <end position="78"/>
    </location>
</feature>
<dbReference type="Proteomes" id="UP000549617">
    <property type="component" value="Unassembled WGS sequence"/>
</dbReference>
<keyword evidence="2" id="KW-0472">Membrane</keyword>
<dbReference type="Pfam" id="PF13347">
    <property type="entry name" value="MFS_2"/>
    <property type="match status" value="1"/>
</dbReference>
<feature type="transmembrane region" description="Helical" evidence="2">
    <location>
        <begin position="420"/>
        <end position="443"/>
    </location>
</feature>
<dbReference type="GO" id="GO:0015293">
    <property type="term" value="F:symporter activity"/>
    <property type="evidence" value="ECO:0007669"/>
    <property type="project" value="InterPro"/>
</dbReference>
<comment type="caution">
    <text evidence="3">The sequence shown here is derived from an EMBL/GenBank/DDBJ whole genome shotgun (WGS) entry which is preliminary data.</text>
</comment>
<dbReference type="PANTHER" id="PTHR11328">
    <property type="entry name" value="MAJOR FACILITATOR SUPERFAMILY DOMAIN-CONTAINING PROTEIN"/>
    <property type="match status" value="1"/>
</dbReference>
<dbReference type="GO" id="GO:0005886">
    <property type="term" value="C:plasma membrane"/>
    <property type="evidence" value="ECO:0007669"/>
    <property type="project" value="TreeGrafter"/>
</dbReference>
<dbReference type="EMBL" id="JACIJC010000001">
    <property type="protein sequence ID" value="MBB5684702.1"/>
    <property type="molecule type" value="Genomic_DNA"/>
</dbReference>
<feature type="transmembrane region" description="Helical" evidence="2">
    <location>
        <begin position="128"/>
        <end position="149"/>
    </location>
</feature>
<evidence type="ECO:0000256" key="1">
    <source>
        <dbReference type="ARBA" id="ARBA00009617"/>
    </source>
</evidence>
<dbReference type="RefSeq" id="WP_184015239.1">
    <property type="nucleotide sequence ID" value="NZ_JACIJC010000001.1"/>
</dbReference>
<dbReference type="SUPFAM" id="SSF103473">
    <property type="entry name" value="MFS general substrate transporter"/>
    <property type="match status" value="1"/>
</dbReference>
<feature type="transmembrane region" description="Helical" evidence="2">
    <location>
        <begin position="161"/>
        <end position="183"/>
    </location>
</feature>
<dbReference type="InterPro" id="IPR036259">
    <property type="entry name" value="MFS_trans_sf"/>
</dbReference>
<dbReference type="AlphaFoldDB" id="A0A7W9AFR6"/>
<feature type="transmembrane region" description="Helical" evidence="2">
    <location>
        <begin position="375"/>
        <end position="400"/>
    </location>
</feature>
<dbReference type="Gene3D" id="1.20.1250.20">
    <property type="entry name" value="MFS general substrate transporter like domains"/>
    <property type="match status" value="2"/>
</dbReference>
<feature type="transmembrane region" description="Helical" evidence="2">
    <location>
        <begin position="99"/>
        <end position="116"/>
    </location>
</feature>